<dbReference type="Proteomes" id="UP000318102">
    <property type="component" value="Unassembled WGS sequence"/>
</dbReference>
<feature type="domain" description="Glycosyl transferase family 1" evidence="1">
    <location>
        <begin position="192"/>
        <end position="359"/>
    </location>
</feature>
<evidence type="ECO:0000259" key="1">
    <source>
        <dbReference type="Pfam" id="PF00534"/>
    </source>
</evidence>
<dbReference type="CDD" id="cd03801">
    <property type="entry name" value="GT4_PimA-like"/>
    <property type="match status" value="1"/>
</dbReference>
<sequence>MRIPRVAIITPGTFPIPSGSSSSVERVVEHVVSLSQSSMKAIIYGRRWPGQSSYGFVGDVPCVRVSSSGARSYVKQIIRQLRAYKPDIIQIENRPRFIRTLQRAFPHARIWLNLHSLTFVSSKYVPRHVLTELLQKVDRIWVNSHYLYRQVAALVPSCSSRIVINSLGVDRTRFKSRWSLEGAAAHIEGKRSNGWEHKQVVMYVGRLIPLKGVHYFLQTIPQLVEKHPDTMFVVVGSAFYGSTRKTKYVRKLEQWGSRYPQHVRFIPYVQHEDVPKWYAMADVVVVPSVDKEAFGLVNVEAMATGVPIVASRAGGIQEVIMNEETGILVPSTQLKLQLGNAISRLLQDVELRERMGRAGVRRVEQLFTWEHTAERWMNEVRASDSGTPARI</sequence>
<dbReference type="GO" id="GO:0016757">
    <property type="term" value="F:glycosyltransferase activity"/>
    <property type="evidence" value="ECO:0007669"/>
    <property type="project" value="InterPro"/>
</dbReference>
<evidence type="ECO:0000313" key="2">
    <source>
        <dbReference type="EMBL" id="TVX87173.1"/>
    </source>
</evidence>
<dbReference type="OrthoDB" id="139410at2"/>
<evidence type="ECO:0000313" key="3">
    <source>
        <dbReference type="Proteomes" id="UP000318102"/>
    </source>
</evidence>
<keyword evidence="3" id="KW-1185">Reference proteome</keyword>
<dbReference type="RefSeq" id="WP_144994001.1">
    <property type="nucleotide sequence ID" value="NZ_VNJK01000004.1"/>
</dbReference>
<reference evidence="2 3" key="1">
    <citation type="submission" date="2019-07" db="EMBL/GenBank/DDBJ databases">
        <authorList>
            <person name="Kim J."/>
        </authorList>
    </citation>
    <scope>NUCLEOTIDE SEQUENCE [LARGE SCALE GENOMIC DNA]</scope>
    <source>
        <strain evidence="2 3">N4</strain>
    </source>
</reference>
<accession>A0A559II86</accession>
<dbReference type="InterPro" id="IPR050194">
    <property type="entry name" value="Glycosyltransferase_grp1"/>
</dbReference>
<dbReference type="InterPro" id="IPR001296">
    <property type="entry name" value="Glyco_trans_1"/>
</dbReference>
<name>A0A559II86_9BACL</name>
<comment type="caution">
    <text evidence="2">The sequence shown here is derived from an EMBL/GenBank/DDBJ whole genome shotgun (WGS) entry which is preliminary data.</text>
</comment>
<dbReference type="EMBL" id="VNJK01000004">
    <property type="protein sequence ID" value="TVX87173.1"/>
    <property type="molecule type" value="Genomic_DNA"/>
</dbReference>
<dbReference type="PANTHER" id="PTHR45947">
    <property type="entry name" value="SULFOQUINOVOSYL TRANSFERASE SQD2"/>
    <property type="match status" value="1"/>
</dbReference>
<dbReference type="Gene3D" id="3.40.50.2000">
    <property type="entry name" value="Glycogen Phosphorylase B"/>
    <property type="match status" value="2"/>
</dbReference>
<gene>
    <name evidence="2" type="ORF">FPZ44_22040</name>
</gene>
<dbReference type="SUPFAM" id="SSF53756">
    <property type="entry name" value="UDP-Glycosyltransferase/glycogen phosphorylase"/>
    <property type="match status" value="1"/>
</dbReference>
<proteinExistence type="predicted"/>
<dbReference type="AlphaFoldDB" id="A0A559II86"/>
<organism evidence="2 3">
    <name type="scientific">Paenibacillus agilis</name>
    <dbReference type="NCBI Taxonomy" id="3020863"/>
    <lineage>
        <taxon>Bacteria</taxon>
        <taxon>Bacillati</taxon>
        <taxon>Bacillota</taxon>
        <taxon>Bacilli</taxon>
        <taxon>Bacillales</taxon>
        <taxon>Paenibacillaceae</taxon>
        <taxon>Paenibacillus</taxon>
    </lineage>
</organism>
<dbReference type="PANTHER" id="PTHR45947:SF3">
    <property type="entry name" value="SULFOQUINOVOSYL TRANSFERASE SQD2"/>
    <property type="match status" value="1"/>
</dbReference>
<protein>
    <submittedName>
        <fullName evidence="2">Glycosyltransferase family 4 protein</fullName>
    </submittedName>
</protein>
<dbReference type="Pfam" id="PF00534">
    <property type="entry name" value="Glycos_transf_1"/>
    <property type="match status" value="1"/>
</dbReference>